<dbReference type="AlphaFoldDB" id="A0AAN7NVS3"/>
<proteinExistence type="predicted"/>
<name>A0AAN7NVS3_MYCAM</name>
<keyword evidence="2" id="KW-1185">Reference proteome</keyword>
<comment type="caution">
    <text evidence="1">The sequence shown here is derived from an EMBL/GenBank/DDBJ whole genome shotgun (WGS) entry which is preliminary data.</text>
</comment>
<gene>
    <name evidence="1" type="ORF">QYF61_023859</name>
</gene>
<organism evidence="1 2">
    <name type="scientific">Mycteria americana</name>
    <name type="common">Wood stork</name>
    <dbReference type="NCBI Taxonomy" id="33587"/>
    <lineage>
        <taxon>Eukaryota</taxon>
        <taxon>Metazoa</taxon>
        <taxon>Chordata</taxon>
        <taxon>Craniata</taxon>
        <taxon>Vertebrata</taxon>
        <taxon>Euteleostomi</taxon>
        <taxon>Archelosauria</taxon>
        <taxon>Archosauria</taxon>
        <taxon>Dinosauria</taxon>
        <taxon>Saurischia</taxon>
        <taxon>Theropoda</taxon>
        <taxon>Coelurosauria</taxon>
        <taxon>Aves</taxon>
        <taxon>Neognathae</taxon>
        <taxon>Neoaves</taxon>
        <taxon>Aequornithes</taxon>
        <taxon>Ciconiiformes</taxon>
        <taxon>Ciconiidae</taxon>
        <taxon>Mycteria</taxon>
    </lineage>
</organism>
<dbReference type="Proteomes" id="UP001333110">
    <property type="component" value="Unassembled WGS sequence"/>
</dbReference>
<evidence type="ECO:0000313" key="2">
    <source>
        <dbReference type="Proteomes" id="UP001333110"/>
    </source>
</evidence>
<sequence length="329" mass="36179">MVMQVVPLQHVEDHSEVDIHPAACGGPHGGAGGCVLKEAAPHREPMLEQAPGRNGGPWRGAHAGAAFLAEPVACRGPTLEQLVKNCSPLEGGPTLEQGKSCPCRFPPEINSYVIHSAIIFNSIVPYIEKEKEEVKNDSNNSRVYIRLKYNDNGDEEEEEEDKANVLRWLKRSCGDTAVQHKSHCKESEELRFGDRRFSKYYVSSCFLEGMLPQGNLLLAYCKVSLQALLRSIKSLTEDLLRQGIFQPRGVTLRGVPAQGEVLAYSPLPCRRAQRALGCPLFNVDIIPWDNGASSLELEGKEAKQLGSLSRKGDIDKAIGKGAQVLSLWR</sequence>
<protein>
    <submittedName>
        <fullName evidence="1">Uncharacterized protein</fullName>
    </submittedName>
</protein>
<evidence type="ECO:0000313" key="1">
    <source>
        <dbReference type="EMBL" id="KAK4832527.1"/>
    </source>
</evidence>
<reference evidence="1 2" key="1">
    <citation type="journal article" date="2023" name="J. Hered.">
        <title>Chromosome-level genome of the wood stork (Mycteria americana) provides insight into avian chromosome evolution.</title>
        <authorList>
            <person name="Flamio R. Jr."/>
            <person name="Ramstad K.M."/>
        </authorList>
    </citation>
    <scope>NUCLEOTIDE SEQUENCE [LARGE SCALE GENOMIC DNA]</scope>
    <source>
        <strain evidence="1">JAX WOST 10</strain>
    </source>
</reference>
<dbReference type="EMBL" id="JAUNZN010000001">
    <property type="protein sequence ID" value="KAK4832527.1"/>
    <property type="molecule type" value="Genomic_DNA"/>
</dbReference>
<accession>A0AAN7NVS3</accession>